<keyword evidence="1" id="KW-0732">Signal</keyword>
<sequence>MKRIALYGALASACILIGSAACAADQVNDMSFTEQGQTVNQEVQIHQATGQFGRVGSQAMSKEGVPGLMGASADEDMDRYVYELGVEMRIRNAKYSRDPTGFR</sequence>
<gene>
    <name evidence="2" type="ORF">SAMN02745746_01411</name>
</gene>
<dbReference type="AlphaFoldDB" id="A0A1Y6BIM8"/>
<accession>A0A1Y6BIM8</accession>
<evidence type="ECO:0000313" key="2">
    <source>
        <dbReference type="EMBL" id="SMF11485.1"/>
    </source>
</evidence>
<dbReference type="RefSeq" id="WP_085275715.1">
    <property type="nucleotide sequence ID" value="NZ_FXAG01000005.1"/>
</dbReference>
<dbReference type="PROSITE" id="PS51257">
    <property type="entry name" value="PROKAR_LIPOPROTEIN"/>
    <property type="match status" value="1"/>
</dbReference>
<dbReference type="EMBL" id="FXAG01000005">
    <property type="protein sequence ID" value="SMF11485.1"/>
    <property type="molecule type" value="Genomic_DNA"/>
</dbReference>
<protein>
    <submittedName>
        <fullName evidence="2">Uncharacterized protein</fullName>
    </submittedName>
</protein>
<name>A0A1Y6BIM8_9NEIS</name>
<dbReference type="Proteomes" id="UP000192920">
    <property type="component" value="Unassembled WGS sequence"/>
</dbReference>
<evidence type="ECO:0000313" key="3">
    <source>
        <dbReference type="Proteomes" id="UP000192920"/>
    </source>
</evidence>
<evidence type="ECO:0000256" key="1">
    <source>
        <dbReference type="SAM" id="SignalP"/>
    </source>
</evidence>
<reference evidence="3" key="1">
    <citation type="submission" date="2017-04" db="EMBL/GenBank/DDBJ databases">
        <authorList>
            <person name="Varghese N."/>
            <person name="Submissions S."/>
        </authorList>
    </citation>
    <scope>NUCLEOTIDE SEQUENCE [LARGE SCALE GENOMIC DNA]</scope>
    <source>
        <strain evidence="3">DSM 22618</strain>
    </source>
</reference>
<feature type="chain" id="PRO_5012915650" evidence="1">
    <location>
        <begin position="24"/>
        <end position="103"/>
    </location>
</feature>
<keyword evidence="3" id="KW-1185">Reference proteome</keyword>
<proteinExistence type="predicted"/>
<organism evidence="2 3">
    <name type="scientific">Pseudogulbenkiania subflava DSM 22618</name>
    <dbReference type="NCBI Taxonomy" id="1123014"/>
    <lineage>
        <taxon>Bacteria</taxon>
        <taxon>Pseudomonadati</taxon>
        <taxon>Pseudomonadota</taxon>
        <taxon>Betaproteobacteria</taxon>
        <taxon>Neisseriales</taxon>
        <taxon>Chromobacteriaceae</taxon>
        <taxon>Pseudogulbenkiania</taxon>
    </lineage>
</organism>
<feature type="signal peptide" evidence="1">
    <location>
        <begin position="1"/>
        <end position="23"/>
    </location>
</feature>